<name>A0A318KPG9_9FIRM</name>
<evidence type="ECO:0000313" key="2">
    <source>
        <dbReference type="Proteomes" id="UP000247612"/>
    </source>
</evidence>
<evidence type="ECO:0000313" key="1">
    <source>
        <dbReference type="EMBL" id="PXX79711.1"/>
    </source>
</evidence>
<reference evidence="1 2" key="1">
    <citation type="submission" date="2018-05" db="EMBL/GenBank/DDBJ databases">
        <title>Genomic Encyclopedia of Type Strains, Phase IV (KMG-IV): sequencing the most valuable type-strain genomes for metagenomic binning, comparative biology and taxonomic classification.</title>
        <authorList>
            <person name="Goeker M."/>
        </authorList>
    </citation>
    <scope>NUCLEOTIDE SEQUENCE [LARGE SCALE GENOMIC DNA]</scope>
    <source>
        <strain evidence="1 2">JC118</strain>
    </source>
</reference>
<dbReference type="Proteomes" id="UP000247612">
    <property type="component" value="Unassembled WGS sequence"/>
</dbReference>
<accession>A0A318KPG9</accession>
<keyword evidence="2" id="KW-1185">Reference proteome</keyword>
<dbReference type="EMBL" id="QJKH01000005">
    <property type="protein sequence ID" value="PXX79711.1"/>
    <property type="molecule type" value="Genomic_DNA"/>
</dbReference>
<dbReference type="AlphaFoldDB" id="A0A318KPG9"/>
<protein>
    <submittedName>
        <fullName evidence="1">Uncharacterized protein</fullName>
    </submittedName>
</protein>
<organism evidence="1 2">
    <name type="scientific">Dielma fastidiosa</name>
    <dbReference type="NCBI Taxonomy" id="1034346"/>
    <lineage>
        <taxon>Bacteria</taxon>
        <taxon>Bacillati</taxon>
        <taxon>Bacillota</taxon>
        <taxon>Erysipelotrichia</taxon>
        <taxon>Erysipelotrichales</taxon>
        <taxon>Erysipelotrichaceae</taxon>
        <taxon>Dielma</taxon>
    </lineage>
</organism>
<dbReference type="STRING" id="1034346.GCA_000313565_00777"/>
<comment type="caution">
    <text evidence="1">The sequence shown here is derived from an EMBL/GenBank/DDBJ whole genome shotgun (WGS) entry which is preliminary data.</text>
</comment>
<sequence length="63" mass="7758">MIMKSRLNELEFWGMQFFYEYYGKEYGHDQKKVFERLTQEFGAEKVADYKQKCGNEFDRKIDI</sequence>
<proteinExistence type="predicted"/>
<gene>
    <name evidence="1" type="ORF">DES51_105185</name>
</gene>